<sequence length="756" mass="81806">MSGGVHFHRRGDSPAHTPRQLPGDVRGFVNREAELQRLDAILTGAHGDPRMISVCVIAGTPGAGKTSLALRWAHQAQDRFPDGQLHVNLRGYDPGEPVAAEEALHRFLTALGVPPGAIPRDADAAAALYRSLLSDRRMLVLLDNAATVAQVRPLLPGKGRCLAIVTSRSRLSSLAVRDGAQRITLGTLAEPEAVALLRAVTEGRTADDADKLAELARLCARLPLALRIAGERAVSDPHAGLDDLIADLRDESVLWDALSTGDEADADAVRTVFAWSYRALPEDAARLFRLLGLHPGPTFGPHAAAALAGAPPRRTRQLLDTLVGAHLLDQPASHRYEFHDLLRAYATAQARQEEPPAERQAALRRVLDWYLHTADAAQEWLAPGGDRLPLDPPDEAVTPMAFRDYDQAVDWSEREHANFLPAVRAAEAAGLVPHTWRLAAVLWHAQAPSASGADWLPVGELGLRAARHLGDRPAEALLMERVGMGHARVGRLAESAECHREALAIRGELGDREGVAESTNLLGVVALRGRRLAEAERRFTEAMAVFTELGRERAATIARANLAVVRFQAGRPDEAEPDARAIEALHRERGDKARLGNILRLLSAIELETGRPEEALRTAAEAVEHALDLRDHTLEGYWLLALGAAQHATGLPGDALVSFQRSAVLHRRLGNRGREALAWQGAGEVYAALGRDEEAAAFLRRAAAAHRELRDRWNEALALEALGGPGDRERALTLIASDDDPRAAALRARLHAASRE</sequence>
<dbReference type="InterPro" id="IPR011990">
    <property type="entry name" value="TPR-like_helical_dom_sf"/>
</dbReference>
<feature type="region of interest" description="Disordered" evidence="1">
    <location>
        <begin position="1"/>
        <end position="25"/>
    </location>
</feature>
<name>A0A3A9W9S5_9ACTN</name>
<dbReference type="OrthoDB" id="581105at2"/>
<dbReference type="Gene3D" id="3.40.50.300">
    <property type="entry name" value="P-loop containing nucleotide triphosphate hydrolases"/>
    <property type="match status" value="1"/>
</dbReference>
<dbReference type="Pfam" id="PF13424">
    <property type="entry name" value="TPR_12"/>
    <property type="match status" value="2"/>
</dbReference>
<gene>
    <name evidence="3" type="ORF">D7318_12515</name>
    <name evidence="2" type="ORF">D7319_11560</name>
</gene>
<evidence type="ECO:0000256" key="1">
    <source>
        <dbReference type="SAM" id="MobiDB-lite"/>
    </source>
</evidence>
<dbReference type="InterPro" id="IPR027417">
    <property type="entry name" value="P-loop_NTPase"/>
</dbReference>
<evidence type="ECO:0000313" key="2">
    <source>
        <dbReference type="EMBL" id="RKN09825.1"/>
    </source>
</evidence>
<dbReference type="Proteomes" id="UP000268652">
    <property type="component" value="Unassembled WGS sequence"/>
</dbReference>
<evidence type="ECO:0000313" key="5">
    <source>
        <dbReference type="Proteomes" id="UP000275024"/>
    </source>
</evidence>
<dbReference type="PANTHER" id="PTHR47691:SF3">
    <property type="entry name" value="HTH-TYPE TRANSCRIPTIONAL REGULATOR RV0890C-RELATED"/>
    <property type="match status" value="1"/>
</dbReference>
<proteinExistence type="predicted"/>
<dbReference type="PANTHER" id="PTHR47691">
    <property type="entry name" value="REGULATOR-RELATED"/>
    <property type="match status" value="1"/>
</dbReference>
<evidence type="ECO:0000313" key="3">
    <source>
        <dbReference type="EMBL" id="RKN23461.1"/>
    </source>
</evidence>
<dbReference type="Proteomes" id="UP000275024">
    <property type="component" value="Unassembled WGS sequence"/>
</dbReference>
<evidence type="ECO:0000313" key="4">
    <source>
        <dbReference type="Proteomes" id="UP000268652"/>
    </source>
</evidence>
<dbReference type="InterPro" id="IPR019734">
    <property type="entry name" value="TPR_rpt"/>
</dbReference>
<keyword evidence="4" id="KW-1185">Reference proteome</keyword>
<reference evidence="4 5" key="1">
    <citation type="submission" date="2018-09" db="EMBL/GenBank/DDBJ databases">
        <title>Streptomyces sp. nov. DS1-2, an endophytic actinomycete isolated from roots of Dendrobium scabrilingue.</title>
        <authorList>
            <person name="Kuncharoen N."/>
            <person name="Kudo T."/>
            <person name="Ohkuma M."/>
            <person name="Yuki M."/>
            <person name="Tanasupawat S."/>
        </authorList>
    </citation>
    <scope>NUCLEOTIDE SEQUENCE [LARGE SCALE GENOMIC DNA]</scope>
    <source>
        <strain evidence="2 5">AZ1-7</strain>
        <strain evidence="3 4">DS1-2</strain>
    </source>
</reference>
<accession>A0A3A9W9S5</accession>
<dbReference type="SMART" id="SM00028">
    <property type="entry name" value="TPR"/>
    <property type="match status" value="5"/>
</dbReference>
<organism evidence="2 5">
    <name type="scientific">Streptomyces radicis</name>
    <dbReference type="NCBI Taxonomy" id="1750517"/>
    <lineage>
        <taxon>Bacteria</taxon>
        <taxon>Bacillati</taxon>
        <taxon>Actinomycetota</taxon>
        <taxon>Actinomycetes</taxon>
        <taxon>Kitasatosporales</taxon>
        <taxon>Streptomycetaceae</taxon>
        <taxon>Streptomyces</taxon>
    </lineage>
</organism>
<dbReference type="EMBL" id="RBDY01000007">
    <property type="protein sequence ID" value="RKN23461.1"/>
    <property type="molecule type" value="Genomic_DNA"/>
</dbReference>
<comment type="caution">
    <text evidence="2">The sequence shown here is derived from an EMBL/GenBank/DDBJ whole genome shotgun (WGS) entry which is preliminary data.</text>
</comment>
<dbReference type="SUPFAM" id="SSF52540">
    <property type="entry name" value="P-loop containing nucleoside triphosphate hydrolases"/>
    <property type="match status" value="1"/>
</dbReference>
<dbReference type="EMBL" id="RBDX01000007">
    <property type="protein sequence ID" value="RKN09825.1"/>
    <property type="molecule type" value="Genomic_DNA"/>
</dbReference>
<dbReference type="SUPFAM" id="SSF48452">
    <property type="entry name" value="TPR-like"/>
    <property type="match status" value="1"/>
</dbReference>
<dbReference type="PRINTS" id="PR00364">
    <property type="entry name" value="DISEASERSIST"/>
</dbReference>
<dbReference type="AlphaFoldDB" id="A0A3A9W9S5"/>
<dbReference type="Gene3D" id="1.25.40.10">
    <property type="entry name" value="Tetratricopeptide repeat domain"/>
    <property type="match status" value="2"/>
</dbReference>
<protein>
    <submittedName>
        <fullName evidence="2">Tetratricopeptide repeat protein</fullName>
    </submittedName>
</protein>